<dbReference type="PANTHER" id="PTHR44825">
    <property type="match status" value="1"/>
</dbReference>
<evidence type="ECO:0000313" key="3">
    <source>
        <dbReference type="EMBL" id="KAJ6216511.1"/>
    </source>
</evidence>
<dbReference type="Proteomes" id="UP001142055">
    <property type="component" value="Chromosome 3"/>
</dbReference>
<proteinExistence type="predicted"/>
<keyword evidence="1" id="KW-0812">Transmembrane</keyword>
<evidence type="ECO:0000313" key="4">
    <source>
        <dbReference type="Proteomes" id="UP001142055"/>
    </source>
</evidence>
<evidence type="ECO:0000259" key="2">
    <source>
        <dbReference type="PROSITE" id="PS50076"/>
    </source>
</evidence>
<keyword evidence="4" id="KW-1185">Reference proteome</keyword>
<feature type="domain" description="J" evidence="2">
    <location>
        <begin position="1"/>
        <end position="58"/>
    </location>
</feature>
<reference evidence="3" key="1">
    <citation type="submission" date="2022-12" db="EMBL/GenBank/DDBJ databases">
        <title>Genome assemblies of Blomia tropicalis.</title>
        <authorList>
            <person name="Cui Y."/>
        </authorList>
    </citation>
    <scope>NUCLEOTIDE SEQUENCE</scope>
    <source>
        <tissue evidence="3">Adult mites</tissue>
    </source>
</reference>
<feature type="transmembrane region" description="Helical" evidence="1">
    <location>
        <begin position="121"/>
        <end position="140"/>
    </location>
</feature>
<dbReference type="AlphaFoldDB" id="A0A9Q0M063"/>
<dbReference type="SUPFAM" id="SSF46565">
    <property type="entry name" value="Chaperone J-domain"/>
    <property type="match status" value="1"/>
</dbReference>
<comment type="caution">
    <text evidence="3">The sequence shown here is derived from an EMBL/GenBank/DDBJ whole genome shotgun (WGS) entry which is preliminary data.</text>
</comment>
<dbReference type="InterPro" id="IPR001623">
    <property type="entry name" value="DnaJ_domain"/>
</dbReference>
<sequence length="219" mass="26919">MTCNKKEIRLAYLDLCKKYHPDKVVNDGDKMKARFQLINEAYNCLSKKSKRSMYDQSLRYNTEPWQQYRPQYYQRQQTYYYDHRQHREQQEFYQKMYRMHQEYQQKHPPNQNDDIKVDLKFIGVLLTTIILSSIIMVTILQIKLRGIYRDYYHNHRKSQWYRGKDVNDEDGKSKNNMTKVNRSYNDLFRALEDTENGHQQQQQQKQMTIEDFVDEVNRN</sequence>
<dbReference type="EMBL" id="JAPWDV010000003">
    <property type="protein sequence ID" value="KAJ6216511.1"/>
    <property type="molecule type" value="Genomic_DNA"/>
</dbReference>
<dbReference type="SMART" id="SM00271">
    <property type="entry name" value="DnaJ"/>
    <property type="match status" value="1"/>
</dbReference>
<dbReference type="PANTHER" id="PTHR44825:SF1">
    <property type="entry name" value="DNAJ HOMOLOG SUBFAMILY C MEMBER 4"/>
    <property type="match status" value="1"/>
</dbReference>
<dbReference type="InterPro" id="IPR052763">
    <property type="entry name" value="DnaJ_C4"/>
</dbReference>
<dbReference type="CDD" id="cd06257">
    <property type="entry name" value="DnaJ"/>
    <property type="match status" value="1"/>
</dbReference>
<dbReference type="Gene3D" id="1.10.287.110">
    <property type="entry name" value="DnaJ domain"/>
    <property type="match status" value="1"/>
</dbReference>
<keyword evidence="1" id="KW-1133">Transmembrane helix</keyword>
<dbReference type="PROSITE" id="PS50076">
    <property type="entry name" value="DNAJ_2"/>
    <property type="match status" value="1"/>
</dbReference>
<dbReference type="Pfam" id="PF00226">
    <property type="entry name" value="DnaJ"/>
    <property type="match status" value="1"/>
</dbReference>
<name>A0A9Q0M063_BLOTA</name>
<accession>A0A9Q0M063</accession>
<evidence type="ECO:0000256" key="1">
    <source>
        <dbReference type="SAM" id="Phobius"/>
    </source>
</evidence>
<dbReference type="InterPro" id="IPR036869">
    <property type="entry name" value="J_dom_sf"/>
</dbReference>
<keyword evidence="1" id="KW-0472">Membrane</keyword>
<gene>
    <name evidence="3" type="ORF">RDWZM_007668</name>
</gene>
<protein>
    <recommendedName>
        <fullName evidence="2">J domain-containing protein</fullName>
    </recommendedName>
</protein>
<organism evidence="3 4">
    <name type="scientific">Blomia tropicalis</name>
    <name type="common">Mite</name>
    <dbReference type="NCBI Taxonomy" id="40697"/>
    <lineage>
        <taxon>Eukaryota</taxon>
        <taxon>Metazoa</taxon>
        <taxon>Ecdysozoa</taxon>
        <taxon>Arthropoda</taxon>
        <taxon>Chelicerata</taxon>
        <taxon>Arachnida</taxon>
        <taxon>Acari</taxon>
        <taxon>Acariformes</taxon>
        <taxon>Sarcoptiformes</taxon>
        <taxon>Astigmata</taxon>
        <taxon>Glycyphagoidea</taxon>
        <taxon>Echimyopodidae</taxon>
        <taxon>Blomia</taxon>
    </lineage>
</organism>